<dbReference type="GO" id="GO:0020037">
    <property type="term" value="F:heme binding"/>
    <property type="evidence" value="ECO:0007669"/>
    <property type="project" value="InterPro"/>
</dbReference>
<dbReference type="GO" id="GO:0009055">
    <property type="term" value="F:electron transfer activity"/>
    <property type="evidence" value="ECO:0007669"/>
    <property type="project" value="InterPro"/>
</dbReference>
<accession>A0A4Y9ADC0</accession>
<dbReference type="InterPro" id="IPR012218">
    <property type="entry name" value="Cyt_c_BACSU-c550-type"/>
</dbReference>
<feature type="binding site" description="axial binding residue" evidence="7">
    <location>
        <position position="65"/>
    </location>
    <ligand>
        <name>heme c</name>
        <dbReference type="ChEBI" id="CHEBI:61717"/>
    </ligand>
    <ligandPart>
        <name>Fe</name>
        <dbReference type="ChEBI" id="CHEBI:18248"/>
    </ligandPart>
</feature>
<evidence type="ECO:0000256" key="5">
    <source>
        <dbReference type="ARBA" id="ARBA00023004"/>
    </source>
</evidence>
<sequence length="122" mass="12435">MKKWLLTILFGTALVLGACGGGDEGGNGDTGDNGDTGTEESADDNGGETAAAGEEIFQNNCAQCHGQDLSGGMGPDLTSVGADHSADEIVDIIHNGKGDMPPQKQVSDEDAQTLASWLADKK</sequence>
<feature type="domain" description="Cytochrome c" evidence="10">
    <location>
        <begin position="48"/>
        <end position="122"/>
    </location>
</feature>
<feature type="binding site" description="axial binding residue" evidence="7">
    <location>
        <position position="100"/>
    </location>
    <ligand>
        <name>heme c</name>
        <dbReference type="ChEBI" id="CHEBI:61717"/>
    </ligand>
    <ligandPart>
        <name>Fe</name>
        <dbReference type="ChEBI" id="CHEBI:18248"/>
    </ligandPart>
</feature>
<evidence type="ECO:0000313" key="12">
    <source>
        <dbReference type="Proteomes" id="UP000298484"/>
    </source>
</evidence>
<keyword evidence="1" id="KW-0813">Transport</keyword>
<dbReference type="Proteomes" id="UP000298484">
    <property type="component" value="Unassembled WGS sequence"/>
</dbReference>
<evidence type="ECO:0000256" key="7">
    <source>
        <dbReference type="PIRSR" id="PIRSR000025-2"/>
    </source>
</evidence>
<evidence type="ECO:0000259" key="10">
    <source>
        <dbReference type="PROSITE" id="PS51007"/>
    </source>
</evidence>
<dbReference type="NCBIfam" id="NF045774">
    <property type="entry name" value="cytochro_C551"/>
    <property type="match status" value="1"/>
</dbReference>
<dbReference type="GO" id="GO:0005506">
    <property type="term" value="F:iron ion binding"/>
    <property type="evidence" value="ECO:0007669"/>
    <property type="project" value="InterPro"/>
</dbReference>
<feature type="compositionally biased region" description="Acidic residues" evidence="8">
    <location>
        <begin position="37"/>
        <end position="46"/>
    </location>
</feature>
<dbReference type="Gene3D" id="1.10.760.10">
    <property type="entry name" value="Cytochrome c-like domain"/>
    <property type="match status" value="1"/>
</dbReference>
<protein>
    <submittedName>
        <fullName evidence="11">Cytochrome c</fullName>
    </submittedName>
</protein>
<reference evidence="11 12" key="1">
    <citation type="submission" date="2019-03" db="EMBL/GenBank/DDBJ databases">
        <title>Genome sequence of Lentibacillus salicampi ATCC BAA-719.</title>
        <authorList>
            <person name="Maclea K.S."/>
            <person name="Simoes Junior M."/>
        </authorList>
    </citation>
    <scope>NUCLEOTIDE SEQUENCE [LARGE SCALE GENOMIC DNA]</scope>
    <source>
        <strain evidence="11 12">ATCC BAA-719</strain>
    </source>
</reference>
<evidence type="ECO:0000256" key="4">
    <source>
        <dbReference type="ARBA" id="ARBA00022982"/>
    </source>
</evidence>
<feature type="chain" id="PRO_5039168305" evidence="9">
    <location>
        <begin position="19"/>
        <end position="122"/>
    </location>
</feature>
<dbReference type="InterPro" id="IPR051811">
    <property type="entry name" value="Cytochrome_c550/c551-like"/>
</dbReference>
<dbReference type="InterPro" id="IPR009056">
    <property type="entry name" value="Cyt_c-like_dom"/>
</dbReference>
<comment type="PTM">
    <text evidence="6">Binds 1 heme c group covalently per subunit.</text>
</comment>
<dbReference type="EMBL" id="SRHY01000007">
    <property type="protein sequence ID" value="TFJ93312.1"/>
    <property type="molecule type" value="Genomic_DNA"/>
</dbReference>
<dbReference type="SUPFAM" id="SSF46626">
    <property type="entry name" value="Cytochrome c"/>
    <property type="match status" value="1"/>
</dbReference>
<evidence type="ECO:0000256" key="3">
    <source>
        <dbReference type="ARBA" id="ARBA00022723"/>
    </source>
</evidence>
<dbReference type="InterPro" id="IPR036909">
    <property type="entry name" value="Cyt_c-like_dom_sf"/>
</dbReference>
<dbReference type="PANTHER" id="PTHR37823">
    <property type="entry name" value="CYTOCHROME C-553-LIKE"/>
    <property type="match status" value="1"/>
</dbReference>
<keyword evidence="5 7" id="KW-0408">Iron</keyword>
<feature type="binding site" description="covalent" evidence="6">
    <location>
        <position position="61"/>
    </location>
    <ligand>
        <name>heme c</name>
        <dbReference type="ChEBI" id="CHEBI:61717"/>
    </ligand>
</feature>
<evidence type="ECO:0000256" key="8">
    <source>
        <dbReference type="SAM" id="MobiDB-lite"/>
    </source>
</evidence>
<dbReference type="OrthoDB" id="7933886at2"/>
<dbReference type="PANTHER" id="PTHR37823:SF4">
    <property type="entry name" value="MENAQUINOL-CYTOCHROME C REDUCTASE CYTOCHROME B_C SUBUNIT"/>
    <property type="match status" value="1"/>
</dbReference>
<feature type="signal peptide" evidence="9">
    <location>
        <begin position="1"/>
        <end position="18"/>
    </location>
</feature>
<name>A0A4Y9ADC0_9BACI</name>
<organism evidence="11 12">
    <name type="scientific">Lentibacillus salicampi</name>
    <dbReference type="NCBI Taxonomy" id="175306"/>
    <lineage>
        <taxon>Bacteria</taxon>
        <taxon>Bacillati</taxon>
        <taxon>Bacillota</taxon>
        <taxon>Bacilli</taxon>
        <taxon>Bacillales</taxon>
        <taxon>Bacillaceae</taxon>
        <taxon>Lentibacillus</taxon>
    </lineage>
</organism>
<keyword evidence="3 7" id="KW-0479">Metal-binding</keyword>
<feature type="region of interest" description="Disordered" evidence="8">
    <location>
        <begin position="20"/>
        <end position="49"/>
    </location>
</feature>
<dbReference type="PROSITE" id="PS51007">
    <property type="entry name" value="CYTC"/>
    <property type="match status" value="1"/>
</dbReference>
<comment type="caution">
    <text evidence="11">The sequence shown here is derived from an EMBL/GenBank/DDBJ whole genome shotgun (WGS) entry which is preliminary data.</text>
</comment>
<dbReference type="PROSITE" id="PS51257">
    <property type="entry name" value="PROKAR_LIPOPROTEIN"/>
    <property type="match status" value="1"/>
</dbReference>
<keyword evidence="2 6" id="KW-0349">Heme</keyword>
<dbReference type="RefSeq" id="WP_135109576.1">
    <property type="nucleotide sequence ID" value="NZ_SRHY01000007.1"/>
</dbReference>
<evidence type="ECO:0000313" key="11">
    <source>
        <dbReference type="EMBL" id="TFJ93312.1"/>
    </source>
</evidence>
<evidence type="ECO:0000256" key="2">
    <source>
        <dbReference type="ARBA" id="ARBA00022617"/>
    </source>
</evidence>
<feature type="compositionally biased region" description="Gly residues" evidence="8">
    <location>
        <begin position="20"/>
        <end position="31"/>
    </location>
</feature>
<keyword evidence="4" id="KW-0249">Electron transport</keyword>
<evidence type="ECO:0000256" key="1">
    <source>
        <dbReference type="ARBA" id="ARBA00022448"/>
    </source>
</evidence>
<dbReference type="AlphaFoldDB" id="A0A4Y9ADC0"/>
<dbReference type="InterPro" id="IPR054782">
    <property type="entry name" value="Cytochro_C551"/>
</dbReference>
<gene>
    <name evidence="11" type="ORF">E4U82_07440</name>
</gene>
<keyword evidence="12" id="KW-1185">Reference proteome</keyword>
<proteinExistence type="predicted"/>
<keyword evidence="9" id="KW-0732">Signal</keyword>
<evidence type="ECO:0000256" key="6">
    <source>
        <dbReference type="PIRSR" id="PIRSR000025-1"/>
    </source>
</evidence>
<dbReference type="PIRSF" id="PIRSF000025">
    <property type="entry name" value="Cytc_Bsub_c550"/>
    <property type="match status" value="1"/>
</dbReference>
<feature type="binding site" description="covalent" evidence="6">
    <location>
        <position position="64"/>
    </location>
    <ligand>
        <name>heme c</name>
        <dbReference type="ChEBI" id="CHEBI:61717"/>
    </ligand>
</feature>
<evidence type="ECO:0000256" key="9">
    <source>
        <dbReference type="SAM" id="SignalP"/>
    </source>
</evidence>
<dbReference type="GO" id="GO:0016020">
    <property type="term" value="C:membrane"/>
    <property type="evidence" value="ECO:0007669"/>
    <property type="project" value="InterPro"/>
</dbReference>
<feature type="region of interest" description="Disordered" evidence="8">
    <location>
        <begin position="94"/>
        <end position="122"/>
    </location>
</feature>
<dbReference type="Pfam" id="PF13442">
    <property type="entry name" value="Cytochrome_CBB3"/>
    <property type="match status" value="1"/>
</dbReference>